<dbReference type="InterPro" id="IPR001789">
    <property type="entry name" value="Sig_transdc_resp-reg_receiver"/>
</dbReference>
<dbReference type="SMART" id="SM00862">
    <property type="entry name" value="Trans_reg_C"/>
    <property type="match status" value="1"/>
</dbReference>
<sequence length="224" mass="25001">MRLLLVEDDARVGEHVAKGLRQAGHLVEHVSDGREGLFRVAGETYDVVILDRMLPGVDGLKILQTMRATGDTTPVLFLSALGEVDERVKGLTAGADDYLAKPFALSELQARVEALGRRGPVQTETTRLTLGDLEIDLLGREVRRAGKRIDLTDREFRILDHLVRNAGRVVTRSMLLESVWDYQFDPQTNIVDQHVSRLRQKVDRDQSVALIHTVRGVGYVARAD</sequence>
<keyword evidence="2" id="KW-0597">Phosphoprotein</keyword>
<feature type="modified residue" description="4-aspartylphosphate" evidence="2">
    <location>
        <position position="51"/>
    </location>
</feature>
<dbReference type="SUPFAM" id="SSF52172">
    <property type="entry name" value="CheY-like"/>
    <property type="match status" value="1"/>
</dbReference>
<dbReference type="PANTHER" id="PTHR48111:SF76">
    <property type="entry name" value="TWO-COMPONENT RESPONSE REGULATOR"/>
    <property type="match status" value="1"/>
</dbReference>
<keyword evidence="1 3" id="KW-0238">DNA-binding</keyword>
<dbReference type="Pfam" id="PF00072">
    <property type="entry name" value="Response_reg"/>
    <property type="match status" value="1"/>
</dbReference>
<gene>
    <name evidence="6" type="ORF">ACFOMD_06380</name>
</gene>
<evidence type="ECO:0000256" key="3">
    <source>
        <dbReference type="PROSITE-ProRule" id="PRU01091"/>
    </source>
</evidence>
<dbReference type="CDD" id="cd19935">
    <property type="entry name" value="REC_OmpR_CusR-like"/>
    <property type="match status" value="1"/>
</dbReference>
<reference evidence="7" key="1">
    <citation type="journal article" date="2019" name="Int. J. Syst. Evol. Microbiol.">
        <title>The Global Catalogue of Microorganisms (GCM) 10K type strain sequencing project: providing services to taxonomists for standard genome sequencing and annotation.</title>
        <authorList>
            <consortium name="The Broad Institute Genomics Platform"/>
            <consortium name="The Broad Institute Genome Sequencing Center for Infectious Disease"/>
            <person name="Wu L."/>
            <person name="Ma J."/>
        </authorList>
    </citation>
    <scope>NUCLEOTIDE SEQUENCE [LARGE SCALE GENOMIC DNA]</scope>
    <source>
        <strain evidence="7">KCTC 42644</strain>
    </source>
</reference>
<dbReference type="Gene3D" id="6.10.250.690">
    <property type="match status" value="1"/>
</dbReference>
<name>A0ABV7XA72_9SPHN</name>
<feature type="domain" description="OmpR/PhoB-type" evidence="5">
    <location>
        <begin position="125"/>
        <end position="223"/>
    </location>
</feature>
<accession>A0ABV7XA72</accession>
<feature type="domain" description="Response regulatory" evidence="4">
    <location>
        <begin position="2"/>
        <end position="116"/>
    </location>
</feature>
<evidence type="ECO:0000313" key="6">
    <source>
        <dbReference type="EMBL" id="MFC3712187.1"/>
    </source>
</evidence>
<evidence type="ECO:0000313" key="7">
    <source>
        <dbReference type="Proteomes" id="UP001595615"/>
    </source>
</evidence>
<dbReference type="EMBL" id="JBHRXV010000004">
    <property type="protein sequence ID" value="MFC3712187.1"/>
    <property type="molecule type" value="Genomic_DNA"/>
</dbReference>
<evidence type="ECO:0000256" key="1">
    <source>
        <dbReference type="ARBA" id="ARBA00023125"/>
    </source>
</evidence>
<dbReference type="CDD" id="cd00383">
    <property type="entry name" value="trans_reg_C"/>
    <property type="match status" value="1"/>
</dbReference>
<dbReference type="Pfam" id="PF00486">
    <property type="entry name" value="Trans_reg_C"/>
    <property type="match status" value="1"/>
</dbReference>
<protein>
    <submittedName>
        <fullName evidence="6">Response regulator transcription factor</fullName>
    </submittedName>
</protein>
<dbReference type="Gene3D" id="3.40.50.2300">
    <property type="match status" value="1"/>
</dbReference>
<dbReference type="SMART" id="SM00448">
    <property type="entry name" value="REC"/>
    <property type="match status" value="1"/>
</dbReference>
<evidence type="ECO:0000259" key="5">
    <source>
        <dbReference type="PROSITE" id="PS51755"/>
    </source>
</evidence>
<dbReference type="InterPro" id="IPR039420">
    <property type="entry name" value="WalR-like"/>
</dbReference>
<evidence type="ECO:0000256" key="2">
    <source>
        <dbReference type="PROSITE-ProRule" id="PRU00169"/>
    </source>
</evidence>
<dbReference type="RefSeq" id="WP_380858576.1">
    <property type="nucleotide sequence ID" value="NZ_JBHRXV010000004.1"/>
</dbReference>
<evidence type="ECO:0000259" key="4">
    <source>
        <dbReference type="PROSITE" id="PS50110"/>
    </source>
</evidence>
<dbReference type="InterPro" id="IPR011006">
    <property type="entry name" value="CheY-like_superfamily"/>
</dbReference>
<feature type="DNA-binding region" description="OmpR/PhoB-type" evidence="3">
    <location>
        <begin position="125"/>
        <end position="223"/>
    </location>
</feature>
<dbReference type="Gene3D" id="1.10.10.10">
    <property type="entry name" value="Winged helix-like DNA-binding domain superfamily/Winged helix DNA-binding domain"/>
    <property type="match status" value="1"/>
</dbReference>
<dbReference type="PROSITE" id="PS50110">
    <property type="entry name" value="RESPONSE_REGULATORY"/>
    <property type="match status" value="1"/>
</dbReference>
<dbReference type="InterPro" id="IPR036388">
    <property type="entry name" value="WH-like_DNA-bd_sf"/>
</dbReference>
<dbReference type="PANTHER" id="PTHR48111">
    <property type="entry name" value="REGULATOR OF RPOS"/>
    <property type="match status" value="1"/>
</dbReference>
<comment type="caution">
    <text evidence="6">The sequence shown here is derived from an EMBL/GenBank/DDBJ whole genome shotgun (WGS) entry which is preliminary data.</text>
</comment>
<dbReference type="Proteomes" id="UP001595615">
    <property type="component" value="Unassembled WGS sequence"/>
</dbReference>
<organism evidence="6 7">
    <name type="scientific">Sphingoaurantiacus capsulatus</name>
    <dbReference type="NCBI Taxonomy" id="1771310"/>
    <lineage>
        <taxon>Bacteria</taxon>
        <taxon>Pseudomonadati</taxon>
        <taxon>Pseudomonadota</taxon>
        <taxon>Alphaproteobacteria</taxon>
        <taxon>Sphingomonadales</taxon>
        <taxon>Sphingosinicellaceae</taxon>
        <taxon>Sphingoaurantiacus</taxon>
    </lineage>
</organism>
<dbReference type="PROSITE" id="PS51755">
    <property type="entry name" value="OMPR_PHOB"/>
    <property type="match status" value="1"/>
</dbReference>
<keyword evidence="7" id="KW-1185">Reference proteome</keyword>
<dbReference type="InterPro" id="IPR001867">
    <property type="entry name" value="OmpR/PhoB-type_DNA-bd"/>
</dbReference>
<proteinExistence type="predicted"/>